<dbReference type="PANTHER" id="PTHR47577">
    <property type="entry name" value="THAP DOMAIN-CONTAINING PROTEIN 6"/>
    <property type="match status" value="1"/>
</dbReference>
<organism evidence="4 5">
    <name type="scientific">Parnassius mnemosyne</name>
    <name type="common">clouded apollo</name>
    <dbReference type="NCBI Taxonomy" id="213953"/>
    <lineage>
        <taxon>Eukaryota</taxon>
        <taxon>Metazoa</taxon>
        <taxon>Ecdysozoa</taxon>
        <taxon>Arthropoda</taxon>
        <taxon>Hexapoda</taxon>
        <taxon>Insecta</taxon>
        <taxon>Pterygota</taxon>
        <taxon>Neoptera</taxon>
        <taxon>Endopterygota</taxon>
        <taxon>Lepidoptera</taxon>
        <taxon>Glossata</taxon>
        <taxon>Ditrysia</taxon>
        <taxon>Papilionoidea</taxon>
        <taxon>Papilionidae</taxon>
        <taxon>Parnassiinae</taxon>
        <taxon>Parnassini</taxon>
        <taxon>Parnassius</taxon>
        <taxon>Driopa</taxon>
    </lineage>
</organism>
<dbReference type="InterPro" id="IPR048366">
    <property type="entry name" value="TNP-like_GBD"/>
</dbReference>
<evidence type="ECO:0000313" key="5">
    <source>
        <dbReference type="Proteomes" id="UP001314205"/>
    </source>
</evidence>
<proteinExistence type="predicted"/>
<evidence type="ECO:0000259" key="3">
    <source>
        <dbReference type="Pfam" id="PF21788"/>
    </source>
</evidence>
<dbReference type="Pfam" id="PF21787">
    <property type="entry name" value="TNP-like_RNaseH_N"/>
    <property type="match status" value="1"/>
</dbReference>
<feature type="compositionally biased region" description="Low complexity" evidence="1">
    <location>
        <begin position="77"/>
        <end position="112"/>
    </location>
</feature>
<dbReference type="EMBL" id="CAVLGL010000101">
    <property type="protein sequence ID" value="CAK1598240.1"/>
    <property type="molecule type" value="Genomic_DNA"/>
</dbReference>
<dbReference type="PANTHER" id="PTHR47577:SF2">
    <property type="entry name" value="THAP DOMAIN CONTAINING 9"/>
    <property type="match status" value="1"/>
</dbReference>
<evidence type="ECO:0000259" key="2">
    <source>
        <dbReference type="Pfam" id="PF21787"/>
    </source>
</evidence>
<feature type="region of interest" description="Disordered" evidence="1">
    <location>
        <begin position="76"/>
        <end position="124"/>
    </location>
</feature>
<protein>
    <recommendedName>
        <fullName evidence="6">Transposable element P transposase</fullName>
    </recommendedName>
</protein>
<dbReference type="AlphaFoldDB" id="A0AAV1LTI4"/>
<evidence type="ECO:0000313" key="4">
    <source>
        <dbReference type="EMBL" id="CAK1598240.1"/>
    </source>
</evidence>
<feature type="domain" description="Transposable element P transposase-like GTP-binding insertion" evidence="3">
    <location>
        <begin position="414"/>
        <end position="536"/>
    </location>
</feature>
<dbReference type="Pfam" id="PF21788">
    <property type="entry name" value="TNP-like_GBD"/>
    <property type="match status" value="1"/>
</dbReference>
<dbReference type="Proteomes" id="UP001314205">
    <property type="component" value="Unassembled WGS sequence"/>
</dbReference>
<feature type="non-terminal residue" evidence="4">
    <location>
        <position position="751"/>
    </location>
</feature>
<feature type="domain" description="Transposable element P transposase-like RNase H" evidence="2">
    <location>
        <begin position="250"/>
        <end position="380"/>
    </location>
</feature>
<evidence type="ECO:0000256" key="1">
    <source>
        <dbReference type="SAM" id="MobiDB-lite"/>
    </source>
</evidence>
<dbReference type="InterPro" id="IPR048365">
    <property type="entry name" value="TNP-like_RNaseH_N"/>
</dbReference>
<feature type="compositionally biased region" description="Polar residues" evidence="1">
    <location>
        <begin position="113"/>
        <end position="122"/>
    </location>
</feature>
<name>A0AAV1LTI4_9NEOP</name>
<accession>A0AAV1LTI4</accession>
<reference evidence="4 5" key="1">
    <citation type="submission" date="2023-11" db="EMBL/GenBank/DDBJ databases">
        <authorList>
            <person name="Hedman E."/>
            <person name="Englund M."/>
            <person name="Stromberg M."/>
            <person name="Nyberg Akerstrom W."/>
            <person name="Nylinder S."/>
            <person name="Jareborg N."/>
            <person name="Kallberg Y."/>
            <person name="Kronander E."/>
        </authorList>
    </citation>
    <scope>NUCLEOTIDE SEQUENCE [LARGE SCALE GENOMIC DNA]</scope>
</reference>
<comment type="caution">
    <text evidence="4">The sequence shown here is derived from an EMBL/GenBank/DDBJ whole genome shotgun (WGS) entry which is preliminary data.</text>
</comment>
<gene>
    <name evidence="4" type="ORF">PARMNEM_LOCUS17260</name>
</gene>
<sequence length="751" mass="84890">MTIDHKYAKKRHIDHSYSQLAESASNKLPRLTVSVTSTLTPVENAVASSSSEIQDAQVTLTTMEHSIAAFSTHAIASSGTTSQDTQQATSTTMKHTVASSSTHAVASSSTASQDTPQGSSCKTPRKLLKRRLLRNFNSLTPRCQLFYKKYKKAKRQIDYRSRTKKALAFSKEKSLEELTKNMNPLTKKVLWMQVKLCTKNKKARRFTREEKLIALSIYKQGPKSYKFLQKIFILPSKTTLKKMISQLNIDTGINPEIFKHMSKQIAKWDDRKKICSVIFDEMAIETALTYAAHKDNIVGFVDLNGKINEFADHALVFMLRGAVFKWQQPVAFYFCEGATSSLQLKKIIKNIISALTDIGLKPIALVSDQGSSFQSAVNSLLDDTKREQLRAGETVDDTIHLNGNSLSVIFDPPHLLKGIRNNLLTKDMMFEGKRVTWNDIVDVYNADCKHGESRILHKLTDQHVIPDKIKKMKVKNCVRVLSKSVSAALSYTSAFPLYPDGSPISKTLKNTAAAVSFFDDLFDSVNGASTNEKMSKGKNLRKVVTLKSAHHEFWNKAIKILQGIKFICKDGTLKSVPSLKNWIITLKSLKRVWELLASKNIKIMRPRYFNSDIIENFFGQVRAYNYRSNDPTAYTFINTFKSLLVTRFINFHSESYNCEEDVSQGVLDIQSLFENVNIAPSSDSKSDATPVCKTVEFVVENFEEQARRERINVHSRTYTAGWVTRKILCKINCKECKHSLLSEDSNIHDFI</sequence>
<evidence type="ECO:0008006" key="6">
    <source>
        <dbReference type="Google" id="ProtNLM"/>
    </source>
</evidence>
<keyword evidence="5" id="KW-1185">Reference proteome</keyword>